<comment type="cofactor">
    <cofactor evidence="1">
        <name>heme</name>
        <dbReference type="ChEBI" id="CHEBI:30413"/>
    </cofactor>
</comment>
<feature type="transmembrane region" description="Helical" evidence="16">
    <location>
        <begin position="68"/>
        <end position="91"/>
    </location>
</feature>
<keyword evidence="10 16" id="KW-0812">Transmembrane</keyword>
<evidence type="ECO:0000256" key="14">
    <source>
        <dbReference type="ARBA" id="ARBA00023004"/>
    </source>
</evidence>
<comment type="function">
    <text evidence="2">Membrane-anchoring subunit of succinate dehydrogenase (SDH).</text>
</comment>
<evidence type="ECO:0000313" key="17">
    <source>
        <dbReference type="EMBL" id="MBB5772735.1"/>
    </source>
</evidence>
<dbReference type="UniPathway" id="UPA00223"/>
<feature type="transmembrane region" description="Helical" evidence="16">
    <location>
        <begin position="32"/>
        <end position="56"/>
    </location>
</feature>
<dbReference type="EMBL" id="JACHLJ010000003">
    <property type="protein sequence ID" value="MBB5772735.1"/>
    <property type="molecule type" value="Genomic_DNA"/>
</dbReference>
<keyword evidence="11" id="KW-0479">Metal-binding</keyword>
<reference evidence="17 18" key="1">
    <citation type="submission" date="2020-08" db="EMBL/GenBank/DDBJ databases">
        <title>Functional genomics of gut bacteria from endangered species of beetles.</title>
        <authorList>
            <person name="Carlos-Shanley C."/>
        </authorList>
    </citation>
    <scope>NUCLEOTIDE SEQUENCE [LARGE SCALE GENOMIC DNA]</scope>
    <source>
        <strain evidence="17 18">S00192</strain>
    </source>
</reference>
<dbReference type="RefSeq" id="WP_311770079.1">
    <property type="nucleotide sequence ID" value="NZ_JACHLJ010000003.1"/>
</dbReference>
<evidence type="ECO:0000256" key="13">
    <source>
        <dbReference type="ARBA" id="ARBA00022989"/>
    </source>
</evidence>
<dbReference type="AlphaFoldDB" id="A0A7W9L6T2"/>
<evidence type="ECO:0000256" key="4">
    <source>
        <dbReference type="ARBA" id="ARBA00005163"/>
    </source>
</evidence>
<comment type="subunit">
    <text evidence="5">Part of an enzyme complex containing four subunits: a flavoprotein, an iron-sulfur protein, plus two membrane-anchoring proteins, SdhC and SdhD.</text>
</comment>
<keyword evidence="13 16" id="KW-1133">Transmembrane helix</keyword>
<keyword evidence="12" id="KW-0249">Electron transport</keyword>
<dbReference type="Gene3D" id="1.20.1300.10">
    <property type="entry name" value="Fumarate reductase/succinate dehydrogenase, transmembrane subunit"/>
    <property type="match status" value="1"/>
</dbReference>
<dbReference type="SUPFAM" id="SSF81343">
    <property type="entry name" value="Fumarate reductase respiratory complex transmembrane subunits"/>
    <property type="match status" value="1"/>
</dbReference>
<evidence type="ECO:0000256" key="10">
    <source>
        <dbReference type="ARBA" id="ARBA00022692"/>
    </source>
</evidence>
<evidence type="ECO:0000256" key="7">
    <source>
        <dbReference type="ARBA" id="ARBA00022448"/>
    </source>
</evidence>
<organism evidence="17 18">
    <name type="scientific">Brevundimonas vesicularis</name>
    <name type="common">Pseudomonas vesicularis</name>
    <dbReference type="NCBI Taxonomy" id="41276"/>
    <lineage>
        <taxon>Bacteria</taxon>
        <taxon>Pseudomonadati</taxon>
        <taxon>Pseudomonadota</taxon>
        <taxon>Alphaproteobacteria</taxon>
        <taxon>Caulobacterales</taxon>
        <taxon>Caulobacteraceae</taxon>
        <taxon>Brevundimonas</taxon>
    </lineage>
</organism>
<gene>
    <name evidence="17" type="ORF">HNP47_002751</name>
</gene>
<dbReference type="GO" id="GO:0046872">
    <property type="term" value="F:metal ion binding"/>
    <property type="evidence" value="ECO:0007669"/>
    <property type="project" value="UniProtKB-KW"/>
</dbReference>
<keyword evidence="8" id="KW-0816">Tricarboxylic acid cycle</keyword>
<keyword evidence="14" id="KW-0408">Iron</keyword>
<evidence type="ECO:0000256" key="3">
    <source>
        <dbReference type="ARBA" id="ARBA00004141"/>
    </source>
</evidence>
<dbReference type="GO" id="GO:0016020">
    <property type="term" value="C:membrane"/>
    <property type="evidence" value="ECO:0007669"/>
    <property type="project" value="UniProtKB-SubCell"/>
</dbReference>
<evidence type="ECO:0000256" key="11">
    <source>
        <dbReference type="ARBA" id="ARBA00022723"/>
    </source>
</evidence>
<accession>A0A7W9L6T2</accession>
<evidence type="ECO:0000313" key="18">
    <source>
        <dbReference type="Proteomes" id="UP000556201"/>
    </source>
</evidence>
<evidence type="ECO:0000256" key="2">
    <source>
        <dbReference type="ARBA" id="ARBA00004050"/>
    </source>
</evidence>
<sequence length="139" mass="14691">MSGQTKVNGAKFKNNVKISERHGAGEWLIERILLVALLPLGLWVASTGFTLAGAGYDAAMAWFANPLNAALMAITAVIFFGYVSLAWKVILEDYVPNVGTRGLLVLLLNVVFLVLAAASVFFIVRLALGSAPLPAGFGA</sequence>
<evidence type="ECO:0000256" key="1">
    <source>
        <dbReference type="ARBA" id="ARBA00001971"/>
    </source>
</evidence>
<dbReference type="Proteomes" id="UP000556201">
    <property type="component" value="Unassembled WGS sequence"/>
</dbReference>
<dbReference type="Pfam" id="PF01127">
    <property type="entry name" value="Sdh_cyt"/>
    <property type="match status" value="1"/>
</dbReference>
<evidence type="ECO:0000256" key="16">
    <source>
        <dbReference type="SAM" id="Phobius"/>
    </source>
</evidence>
<dbReference type="NCBIfam" id="TIGR02968">
    <property type="entry name" value="succ_dehyd_anc"/>
    <property type="match status" value="1"/>
</dbReference>
<dbReference type="GO" id="GO:0006099">
    <property type="term" value="P:tricarboxylic acid cycle"/>
    <property type="evidence" value="ECO:0007669"/>
    <property type="project" value="UniProtKB-UniPathway"/>
</dbReference>
<keyword evidence="9" id="KW-0349">Heme</keyword>
<evidence type="ECO:0000256" key="9">
    <source>
        <dbReference type="ARBA" id="ARBA00022617"/>
    </source>
</evidence>
<evidence type="ECO:0000256" key="8">
    <source>
        <dbReference type="ARBA" id="ARBA00022532"/>
    </source>
</evidence>
<comment type="caution">
    <text evidence="17">The sequence shown here is derived from an EMBL/GenBank/DDBJ whole genome shotgun (WGS) entry which is preliminary data.</text>
</comment>
<evidence type="ECO:0000256" key="5">
    <source>
        <dbReference type="ARBA" id="ARBA00011558"/>
    </source>
</evidence>
<proteinExistence type="predicted"/>
<evidence type="ECO:0000256" key="6">
    <source>
        <dbReference type="ARBA" id="ARBA00019425"/>
    </source>
</evidence>
<dbReference type="InterPro" id="IPR000701">
    <property type="entry name" value="SuccDH_FuR_B_TM-su"/>
</dbReference>
<evidence type="ECO:0000256" key="12">
    <source>
        <dbReference type="ARBA" id="ARBA00022982"/>
    </source>
</evidence>
<dbReference type="InterPro" id="IPR014312">
    <property type="entry name" value="Succ_DH_anchor"/>
</dbReference>
<keyword evidence="15 16" id="KW-0472">Membrane</keyword>
<comment type="pathway">
    <text evidence="4">Carbohydrate metabolism; tricarboxylic acid cycle.</text>
</comment>
<dbReference type="InterPro" id="IPR034804">
    <property type="entry name" value="SQR/QFR_C/D"/>
</dbReference>
<name>A0A7W9L6T2_BREVE</name>
<feature type="transmembrane region" description="Helical" evidence="16">
    <location>
        <begin position="103"/>
        <end position="124"/>
    </location>
</feature>
<protein>
    <recommendedName>
        <fullName evidence="6">Succinate dehydrogenase hydrophobic membrane anchor subunit</fullName>
    </recommendedName>
</protein>
<evidence type="ECO:0000256" key="15">
    <source>
        <dbReference type="ARBA" id="ARBA00023136"/>
    </source>
</evidence>
<comment type="subcellular location">
    <subcellularLocation>
        <location evidence="3">Membrane</location>
        <topology evidence="3">Multi-pass membrane protein</topology>
    </subcellularLocation>
</comment>
<keyword evidence="7" id="KW-0813">Transport</keyword>
<dbReference type="GO" id="GO:0020037">
    <property type="term" value="F:heme binding"/>
    <property type="evidence" value="ECO:0007669"/>
    <property type="project" value="InterPro"/>
</dbReference>